<keyword evidence="2" id="KW-0378">Hydrolase</keyword>
<accession>A0A2V1DEY8</accession>
<feature type="chain" id="PRO_5016019951" evidence="1">
    <location>
        <begin position="25"/>
        <end position="276"/>
    </location>
</feature>
<dbReference type="OrthoDB" id="5342184at2759"/>
<feature type="signal peptide" evidence="1">
    <location>
        <begin position="1"/>
        <end position="24"/>
    </location>
</feature>
<dbReference type="EMBL" id="KZ805487">
    <property type="protein sequence ID" value="PVH95704.1"/>
    <property type="molecule type" value="Genomic_DNA"/>
</dbReference>
<keyword evidence="1" id="KW-0732">Signal</keyword>
<dbReference type="AlphaFoldDB" id="A0A2V1DEY8"/>
<evidence type="ECO:0000313" key="2">
    <source>
        <dbReference type="EMBL" id="PVH95704.1"/>
    </source>
</evidence>
<name>A0A2V1DEY8_9PLEO</name>
<proteinExistence type="predicted"/>
<dbReference type="GO" id="GO:0016787">
    <property type="term" value="F:hydrolase activity"/>
    <property type="evidence" value="ECO:0007669"/>
    <property type="project" value="UniProtKB-KW"/>
</dbReference>
<evidence type="ECO:0000313" key="3">
    <source>
        <dbReference type="Proteomes" id="UP000244855"/>
    </source>
</evidence>
<reference evidence="2 3" key="1">
    <citation type="journal article" date="2018" name="Sci. Rep.">
        <title>Comparative genomics provides insights into the lifestyle and reveals functional heterogeneity of dark septate endophytic fungi.</title>
        <authorList>
            <person name="Knapp D.G."/>
            <person name="Nemeth J.B."/>
            <person name="Barry K."/>
            <person name="Hainaut M."/>
            <person name="Henrissat B."/>
            <person name="Johnson J."/>
            <person name="Kuo A."/>
            <person name="Lim J.H.P."/>
            <person name="Lipzen A."/>
            <person name="Nolan M."/>
            <person name="Ohm R.A."/>
            <person name="Tamas L."/>
            <person name="Grigoriev I.V."/>
            <person name="Spatafora J.W."/>
            <person name="Nagy L.G."/>
            <person name="Kovacs G.M."/>
        </authorList>
    </citation>
    <scope>NUCLEOTIDE SEQUENCE [LARGE SCALE GENOMIC DNA]</scope>
    <source>
        <strain evidence="2 3">DSE2036</strain>
    </source>
</reference>
<dbReference type="Pfam" id="PF12138">
    <property type="entry name" value="Spherulin4"/>
    <property type="match status" value="1"/>
</dbReference>
<keyword evidence="3" id="KW-1185">Reference proteome</keyword>
<gene>
    <name evidence="2" type="ORF">DM02DRAFT_645208</name>
</gene>
<protein>
    <submittedName>
        <fullName evidence="2">Glycoside hydrolase family 135 protein</fullName>
    </submittedName>
</protein>
<dbReference type="PANTHER" id="PTHR35040:SF7">
    <property type="entry name" value="FIBRONECTIN TYPE-III DOMAIN-CONTAINING PROTEIN-RELATED"/>
    <property type="match status" value="1"/>
</dbReference>
<dbReference type="Proteomes" id="UP000244855">
    <property type="component" value="Unassembled WGS sequence"/>
</dbReference>
<dbReference type="PANTHER" id="PTHR35040">
    <property type="match status" value="1"/>
</dbReference>
<evidence type="ECO:0000256" key="1">
    <source>
        <dbReference type="SAM" id="SignalP"/>
    </source>
</evidence>
<organism evidence="2 3">
    <name type="scientific">Periconia macrospinosa</name>
    <dbReference type="NCBI Taxonomy" id="97972"/>
    <lineage>
        <taxon>Eukaryota</taxon>
        <taxon>Fungi</taxon>
        <taxon>Dikarya</taxon>
        <taxon>Ascomycota</taxon>
        <taxon>Pezizomycotina</taxon>
        <taxon>Dothideomycetes</taxon>
        <taxon>Pleosporomycetidae</taxon>
        <taxon>Pleosporales</taxon>
        <taxon>Massarineae</taxon>
        <taxon>Periconiaceae</taxon>
        <taxon>Periconia</taxon>
    </lineage>
</organism>
<dbReference type="InterPro" id="IPR021986">
    <property type="entry name" value="Spherulin4"/>
</dbReference>
<sequence length="276" mass="30386">MALALLVAIVLPLAAFLPPKYVVALPVNVLVPLYINPEAGGWDRLVDSAIKHSSTNFTVILNPSNGPGSTAWPSGTYIAEIKKLNKLPNVATIGYIDVDDGQRANANVLKEIETYAGWNNSQIALSGIFFDHTPSLEWGDIVNGTAQEYLRNISATVKTLGGFDERRTVVFNPGKIPNANLSMSGVADITVVFEGAYNEMPAMEDVKGELSALQQTREGLAYWVHSVPGSAGRHGVRKVVDRTRRNFEWLFLSNRWGEDKYEGYGDGWEEFLDLTW</sequence>